<organism evidence="3">
    <name type="scientific">marine sediment metagenome</name>
    <dbReference type="NCBI Taxonomy" id="412755"/>
    <lineage>
        <taxon>unclassified sequences</taxon>
        <taxon>metagenomes</taxon>
        <taxon>ecological metagenomes</taxon>
    </lineage>
</organism>
<proteinExistence type="predicted"/>
<evidence type="ECO:0000256" key="1">
    <source>
        <dbReference type="SAM" id="Coils"/>
    </source>
</evidence>
<accession>A0A0F9HHJ5</accession>
<keyword evidence="1" id="KW-0175">Coiled coil</keyword>
<gene>
    <name evidence="3" type="ORF">LCGC14_1704400</name>
</gene>
<dbReference type="EMBL" id="LAZR01015107">
    <property type="protein sequence ID" value="KKM14607.1"/>
    <property type="molecule type" value="Genomic_DNA"/>
</dbReference>
<dbReference type="AlphaFoldDB" id="A0A0F9HHJ5"/>
<protein>
    <submittedName>
        <fullName evidence="3">Uncharacterized protein</fullName>
    </submittedName>
</protein>
<feature type="compositionally biased region" description="Basic and acidic residues" evidence="2">
    <location>
        <begin position="1"/>
        <end position="10"/>
    </location>
</feature>
<name>A0A0F9HHJ5_9ZZZZ</name>
<feature type="coiled-coil region" evidence="1">
    <location>
        <begin position="94"/>
        <end position="129"/>
    </location>
</feature>
<evidence type="ECO:0000256" key="2">
    <source>
        <dbReference type="SAM" id="MobiDB-lite"/>
    </source>
</evidence>
<feature type="region of interest" description="Disordered" evidence="2">
    <location>
        <begin position="1"/>
        <end position="22"/>
    </location>
</feature>
<comment type="caution">
    <text evidence="3">The sequence shown here is derived from an EMBL/GenBank/DDBJ whole genome shotgun (WGS) entry which is preliminary data.</text>
</comment>
<evidence type="ECO:0000313" key="3">
    <source>
        <dbReference type="EMBL" id="KKM14607.1"/>
    </source>
</evidence>
<reference evidence="3" key="1">
    <citation type="journal article" date="2015" name="Nature">
        <title>Complex archaea that bridge the gap between prokaryotes and eukaryotes.</title>
        <authorList>
            <person name="Spang A."/>
            <person name="Saw J.H."/>
            <person name="Jorgensen S.L."/>
            <person name="Zaremba-Niedzwiedzka K."/>
            <person name="Martijn J."/>
            <person name="Lind A.E."/>
            <person name="van Eijk R."/>
            <person name="Schleper C."/>
            <person name="Guy L."/>
            <person name="Ettema T.J."/>
        </authorList>
    </citation>
    <scope>NUCLEOTIDE SEQUENCE</scope>
</reference>
<sequence>MAITEREVAKAHSSGGSTVRLDPPGIDSLKLGIYHDPKTGQEFNLPASPSHIMWYMTGRKYGNKPLMYGPASEDLKEKWLEIKAALVAPEQEYMREVKEKLEEAEADATNQLLAVVQQLQKQVSELQAQMSGVVPAQERTVVEEKEEEVPIESKQLKMEI</sequence>